<evidence type="ECO:0000313" key="1">
    <source>
        <dbReference type="EMBL" id="CRL31364.1"/>
    </source>
</evidence>
<sequence length="34" mass="4010">MYQPRYGLKWKRCEIGWSNLSPQCFPAASVMTFI</sequence>
<dbReference type="Proteomes" id="UP000053732">
    <property type="component" value="Unassembled WGS sequence"/>
</dbReference>
<name>A0A0G4PYB4_PENC3</name>
<dbReference type="EMBL" id="HG793270">
    <property type="protein sequence ID" value="CRL31364.1"/>
    <property type="molecule type" value="Genomic_DNA"/>
</dbReference>
<protein>
    <submittedName>
        <fullName evidence="1">Str. FM013</fullName>
    </submittedName>
</protein>
<organism evidence="1 2">
    <name type="scientific">Penicillium camemberti (strain FM 013)</name>
    <dbReference type="NCBI Taxonomy" id="1429867"/>
    <lineage>
        <taxon>Eukaryota</taxon>
        <taxon>Fungi</taxon>
        <taxon>Dikarya</taxon>
        <taxon>Ascomycota</taxon>
        <taxon>Pezizomycotina</taxon>
        <taxon>Eurotiomycetes</taxon>
        <taxon>Eurotiomycetidae</taxon>
        <taxon>Eurotiales</taxon>
        <taxon>Aspergillaceae</taxon>
        <taxon>Penicillium</taxon>
    </lineage>
</organism>
<keyword evidence="2" id="KW-1185">Reference proteome</keyword>
<gene>
    <name evidence="1" type="ORF">PCAMFM013_S140g000001</name>
</gene>
<reference evidence="1 2" key="1">
    <citation type="journal article" date="2014" name="Nat. Commun.">
        <title>Multiple recent horizontal transfers of a large genomic region in cheese making fungi.</title>
        <authorList>
            <person name="Cheeseman K."/>
            <person name="Ropars J."/>
            <person name="Renault P."/>
            <person name="Dupont J."/>
            <person name="Gouzy J."/>
            <person name="Branca A."/>
            <person name="Abraham A.L."/>
            <person name="Ceppi M."/>
            <person name="Conseiller E."/>
            <person name="Debuchy R."/>
            <person name="Malagnac F."/>
            <person name="Goarin A."/>
            <person name="Silar P."/>
            <person name="Lacoste S."/>
            <person name="Sallet E."/>
            <person name="Bensimon A."/>
            <person name="Giraud T."/>
            <person name="Brygoo Y."/>
        </authorList>
    </citation>
    <scope>NUCLEOTIDE SEQUENCE [LARGE SCALE GENOMIC DNA]</scope>
    <source>
        <strain evidence="2">FM 013</strain>
    </source>
</reference>
<proteinExistence type="predicted"/>
<dbReference type="AlphaFoldDB" id="A0A0G4PYB4"/>
<evidence type="ECO:0000313" key="2">
    <source>
        <dbReference type="Proteomes" id="UP000053732"/>
    </source>
</evidence>
<accession>A0A0G4PYB4</accession>